<reference evidence="2 3" key="1">
    <citation type="submission" date="2016-10" db="EMBL/GenBank/DDBJ databases">
        <authorList>
            <person name="de Groot N.N."/>
        </authorList>
    </citation>
    <scope>NUCLEOTIDE SEQUENCE [LARGE SCALE GENOMIC DNA]</scope>
    <source>
        <strain evidence="2 3">AA1</strain>
    </source>
</reference>
<dbReference type="OrthoDB" id="9992615at2"/>
<dbReference type="AlphaFoldDB" id="A0A1G5IEA7"/>
<gene>
    <name evidence="2" type="ORF">SAMN05216233_11975</name>
</gene>
<dbReference type="RefSeq" id="WP_092213751.1">
    <property type="nucleotide sequence ID" value="NZ_FMUX01000019.1"/>
</dbReference>
<evidence type="ECO:0000313" key="2">
    <source>
        <dbReference type="EMBL" id="SCY74426.1"/>
    </source>
</evidence>
<sequence length="492" mass="56669">MTRRTDDHPKTPFTPRQNRPTRRPVARLMRGLCLACALLTVICHTSTAVSAESTTMEELKANYLTSIYEDCRIFLEGIELFINRDYPRFWSDISAKKHVSESMIRRYIRELEYFEGQLDALYEEFISYADTTANKSNHGQTRVRDLEAKIYQILAYAYMRTGDFAMSHALTQNEAIVAKEFTIPLMDIEGKKQPFALTRELTRLQQLISANLEVVEIRMKYFFPSDRDSINAYLKVDNYDGGNPFNLTFLSYYDKAFLELGDGRSGVIHFSEIIRFFNRIKYNDAFSQGISDATGLEHVYRLPIIKGEYGMELKDDAILGSVSSDNTTLSLERLCRYKGFTRTDFRTLKLEEKKNITDNTTEEKELYLSRVDSPSVINGKKNDTMTYYGNVPDNGRLHPGDPIRYGTYRLFEGGEYLGLIELVPCYKGQHCAKQNPDKAVTEVKVYNHELSFYEDTLDYIRMNTRMYGTQSDITRSDSSEIHIGRGCASGKR</sequence>
<dbReference type="EMBL" id="FMUX01000019">
    <property type="protein sequence ID" value="SCY74426.1"/>
    <property type="molecule type" value="Genomic_DNA"/>
</dbReference>
<dbReference type="Proteomes" id="UP000198870">
    <property type="component" value="Unassembled WGS sequence"/>
</dbReference>
<dbReference type="STRING" id="419481.SAMN05216233_11975"/>
<organism evidence="2 3">
    <name type="scientific">Desulfoluna spongiiphila</name>
    <dbReference type="NCBI Taxonomy" id="419481"/>
    <lineage>
        <taxon>Bacteria</taxon>
        <taxon>Pseudomonadati</taxon>
        <taxon>Thermodesulfobacteriota</taxon>
        <taxon>Desulfobacteria</taxon>
        <taxon>Desulfobacterales</taxon>
        <taxon>Desulfolunaceae</taxon>
        <taxon>Desulfoluna</taxon>
    </lineage>
</organism>
<feature type="compositionally biased region" description="Basic and acidic residues" evidence="1">
    <location>
        <begin position="1"/>
        <end position="10"/>
    </location>
</feature>
<feature type="region of interest" description="Disordered" evidence="1">
    <location>
        <begin position="1"/>
        <end position="21"/>
    </location>
</feature>
<keyword evidence="3" id="KW-1185">Reference proteome</keyword>
<protein>
    <submittedName>
        <fullName evidence="2">Uncharacterized protein</fullName>
    </submittedName>
</protein>
<accession>A0A1G5IEA7</accession>
<proteinExistence type="predicted"/>
<name>A0A1G5IEA7_9BACT</name>
<evidence type="ECO:0000313" key="3">
    <source>
        <dbReference type="Proteomes" id="UP000198870"/>
    </source>
</evidence>
<evidence type="ECO:0000256" key="1">
    <source>
        <dbReference type="SAM" id="MobiDB-lite"/>
    </source>
</evidence>